<feature type="compositionally biased region" description="Basic and acidic residues" evidence="1">
    <location>
        <begin position="70"/>
        <end position="84"/>
    </location>
</feature>
<keyword evidence="4" id="KW-1185">Reference proteome</keyword>
<evidence type="ECO:0000313" key="4">
    <source>
        <dbReference type="Proteomes" id="UP000291117"/>
    </source>
</evidence>
<evidence type="ECO:0000313" key="3">
    <source>
        <dbReference type="EMBL" id="TKC56203.1"/>
    </source>
</evidence>
<evidence type="ECO:0000313" key="5">
    <source>
        <dbReference type="Proteomes" id="UP000309594"/>
    </source>
</evidence>
<evidence type="ECO:0000313" key="2">
    <source>
        <dbReference type="EMBL" id="TCC92729.1"/>
    </source>
</evidence>
<dbReference type="OrthoDB" id="771415at2"/>
<gene>
    <name evidence="2" type="ORF">EZ444_18515</name>
    <name evidence="3" type="ORF">FBD94_23415</name>
</gene>
<feature type="region of interest" description="Disordered" evidence="1">
    <location>
        <begin position="1"/>
        <end position="84"/>
    </location>
</feature>
<dbReference type="Proteomes" id="UP000291117">
    <property type="component" value="Unassembled WGS sequence"/>
</dbReference>
<organism evidence="3 5">
    <name type="scientific">Pedobacter hiemivivus</name>
    <dbReference type="NCBI Taxonomy" id="2530454"/>
    <lineage>
        <taxon>Bacteria</taxon>
        <taxon>Pseudomonadati</taxon>
        <taxon>Bacteroidota</taxon>
        <taxon>Sphingobacteriia</taxon>
        <taxon>Sphingobacteriales</taxon>
        <taxon>Sphingobacteriaceae</taxon>
        <taxon>Pedobacter</taxon>
    </lineage>
</organism>
<comment type="caution">
    <text evidence="3">The sequence shown here is derived from an EMBL/GenBank/DDBJ whole genome shotgun (WGS) entry which is preliminary data.</text>
</comment>
<proteinExistence type="predicted"/>
<accession>A0A4U1G1R4</accession>
<dbReference type="AlphaFoldDB" id="A0A4U1G1R4"/>
<name>A0A4U1G1R4_9SPHI</name>
<dbReference type="RefSeq" id="WP_131610632.1">
    <property type="nucleotide sequence ID" value="NZ_SJSM01000013.1"/>
</dbReference>
<evidence type="ECO:0000256" key="1">
    <source>
        <dbReference type="SAM" id="MobiDB-lite"/>
    </source>
</evidence>
<dbReference type="EMBL" id="SWDX01000013">
    <property type="protein sequence ID" value="TKC56203.1"/>
    <property type="molecule type" value="Genomic_DNA"/>
</dbReference>
<dbReference type="Proteomes" id="UP000309594">
    <property type="component" value="Unassembled WGS sequence"/>
</dbReference>
<accession>A0A4R0MZC4</accession>
<dbReference type="EMBL" id="SJSM01000013">
    <property type="protein sequence ID" value="TCC92729.1"/>
    <property type="molecule type" value="Genomic_DNA"/>
</dbReference>
<reference evidence="2 4" key="1">
    <citation type="submission" date="2019-02" db="EMBL/GenBank/DDBJ databases">
        <title>Pedobacter sp. RP-3-8 sp. nov., isolated from Arctic soil.</title>
        <authorList>
            <person name="Dahal R.H."/>
        </authorList>
    </citation>
    <scope>NUCLEOTIDE SEQUENCE [LARGE SCALE GENOMIC DNA]</scope>
    <source>
        <strain evidence="2 4">RP-3-8</strain>
    </source>
</reference>
<sequence>MKNRETPKPGSKQYDVEKTENLTTPKYHSSTDRRSSHELPAIENLNDQSENKFNENIMEEDVPKTNLGNKRKDNEKQREQIIRR</sequence>
<protein>
    <submittedName>
        <fullName evidence="3">Uncharacterized protein</fullName>
    </submittedName>
</protein>
<reference evidence="3 5" key="2">
    <citation type="submission" date="2019-04" db="EMBL/GenBank/DDBJ databases">
        <title>Pedobacter sp. RP-1-16 sp. nov., isolated from Arctic soil.</title>
        <authorList>
            <person name="Dahal R.H."/>
            <person name="Kim D.-U."/>
        </authorList>
    </citation>
    <scope>NUCLEOTIDE SEQUENCE [LARGE SCALE GENOMIC DNA]</scope>
    <source>
        <strain evidence="3 5">RP-1-16</strain>
    </source>
</reference>